<dbReference type="InterPro" id="IPR037213">
    <property type="entry name" value="Run_dom_sf"/>
</dbReference>
<feature type="domain" description="RUN" evidence="3">
    <location>
        <begin position="1"/>
        <end position="36"/>
    </location>
</feature>
<proteinExistence type="inferred from homology"/>
<dbReference type="PANTHER" id="PTHR46251">
    <property type="entry name" value="RUN DOMAIN-CONTAINING 3 PROTEIN RUNDC3"/>
    <property type="match status" value="1"/>
</dbReference>
<dbReference type="Pfam" id="PF02759">
    <property type="entry name" value="RUN"/>
    <property type="match status" value="1"/>
</dbReference>
<dbReference type="AlphaFoldDB" id="A0A2P4SSA0"/>
<accession>A0A2P4SSA0</accession>
<comment type="caution">
    <text evidence="4">The sequence shown here is derived from an EMBL/GenBank/DDBJ whole genome shotgun (WGS) entry which is preliminary data.</text>
</comment>
<feature type="non-terminal residue" evidence="4">
    <location>
        <position position="1"/>
    </location>
</feature>
<keyword evidence="1" id="KW-0175">Coiled coil</keyword>
<organism evidence="4 5">
    <name type="scientific">Bambusicola thoracicus</name>
    <name type="common">Chinese bamboo-partridge</name>
    <name type="synonym">Perdix thoracica</name>
    <dbReference type="NCBI Taxonomy" id="9083"/>
    <lineage>
        <taxon>Eukaryota</taxon>
        <taxon>Metazoa</taxon>
        <taxon>Chordata</taxon>
        <taxon>Craniata</taxon>
        <taxon>Vertebrata</taxon>
        <taxon>Euteleostomi</taxon>
        <taxon>Archelosauria</taxon>
        <taxon>Archosauria</taxon>
        <taxon>Dinosauria</taxon>
        <taxon>Saurischia</taxon>
        <taxon>Theropoda</taxon>
        <taxon>Coelurosauria</taxon>
        <taxon>Aves</taxon>
        <taxon>Neognathae</taxon>
        <taxon>Galloanserae</taxon>
        <taxon>Galliformes</taxon>
        <taxon>Phasianidae</taxon>
        <taxon>Perdicinae</taxon>
        <taxon>Bambusicola</taxon>
    </lineage>
</organism>
<dbReference type="Proteomes" id="UP000237246">
    <property type="component" value="Unassembled WGS sequence"/>
</dbReference>
<dbReference type="InterPro" id="IPR004012">
    <property type="entry name" value="Run_dom"/>
</dbReference>
<dbReference type="PANTHER" id="PTHR46251:SF1">
    <property type="entry name" value="RUN DOMAIN-CONTAINING PROTEIN 3B"/>
    <property type="match status" value="1"/>
</dbReference>
<reference evidence="4 5" key="1">
    <citation type="submission" date="2018-01" db="EMBL/GenBank/DDBJ databases">
        <title>Comparison of the Chinese Bamboo Partridge and Red Junglefowl genome sequences highlights the importance of demography in genome evolution.</title>
        <authorList>
            <person name="Tiley G.P."/>
            <person name="Kimball R.T."/>
            <person name="Braun E.L."/>
            <person name="Burleigh J.G."/>
        </authorList>
    </citation>
    <scope>NUCLEOTIDE SEQUENCE [LARGE SCALE GENOMIC DNA]</scope>
    <source>
        <strain evidence="4">RTK389</strain>
        <tissue evidence="4">Blood</tissue>
    </source>
</reference>
<dbReference type="Gene3D" id="1.20.58.900">
    <property type="match status" value="1"/>
</dbReference>
<comment type="similarity">
    <text evidence="2">Belongs to the RUNDC3 family.</text>
</comment>
<evidence type="ECO:0000256" key="1">
    <source>
        <dbReference type="ARBA" id="ARBA00023054"/>
    </source>
</evidence>
<dbReference type="EMBL" id="PPHD01025932">
    <property type="protein sequence ID" value="POI26985.1"/>
    <property type="molecule type" value="Genomic_DNA"/>
</dbReference>
<dbReference type="InterPro" id="IPR047340">
    <property type="entry name" value="RUNDC3A_B"/>
</dbReference>
<evidence type="ECO:0000256" key="2">
    <source>
        <dbReference type="ARBA" id="ARBA00034727"/>
    </source>
</evidence>
<evidence type="ECO:0000259" key="3">
    <source>
        <dbReference type="PROSITE" id="PS50826"/>
    </source>
</evidence>
<evidence type="ECO:0000313" key="4">
    <source>
        <dbReference type="EMBL" id="POI26985.1"/>
    </source>
</evidence>
<protein>
    <recommendedName>
        <fullName evidence="3">RUN domain-containing protein</fullName>
    </recommendedName>
</protein>
<keyword evidence="5" id="KW-1185">Reference proteome</keyword>
<name>A0A2P4SSA0_BAMTH</name>
<dbReference type="OrthoDB" id="10029904at2759"/>
<dbReference type="PROSITE" id="PS50826">
    <property type="entry name" value="RUN"/>
    <property type="match status" value="1"/>
</dbReference>
<dbReference type="SUPFAM" id="SSF140741">
    <property type="entry name" value="RUN domain-like"/>
    <property type="match status" value="1"/>
</dbReference>
<evidence type="ECO:0000313" key="5">
    <source>
        <dbReference type="Proteomes" id="UP000237246"/>
    </source>
</evidence>
<sequence length="156" mass="17256">RFYEDGAIVLGEEANMLAGMLLGLNAIDFSFCLKGKGLDGTFPAVIDYTPYLKFIQSSDSISSDEEELRTVGSSGSEGSTPENIVPPVIVDENIWYNKCKRVEQKYRLALEQKLSVTYHLLTQSGTTFDVERAVFLVVLSGTEDVFLAFVNPNVPF</sequence>
<gene>
    <name evidence="4" type="ORF">CIB84_009265</name>
</gene>